<evidence type="ECO:0000313" key="12">
    <source>
        <dbReference type="EMBL" id="TEA00810.1"/>
    </source>
</evidence>
<dbReference type="SUPFAM" id="SSF81452">
    <property type="entry name" value="Cytochrome c oxidase subunit III-like"/>
    <property type="match status" value="1"/>
</dbReference>
<name>A0A4R8SPJ4_9MYCO</name>
<comment type="subcellular location">
    <subcellularLocation>
        <location evidence="9">Cell membrane</location>
        <topology evidence="9">Multi-pass membrane protein</topology>
    </subcellularLocation>
    <subcellularLocation>
        <location evidence="1">Membrane</location>
        <topology evidence="1">Multi-pass membrane protein</topology>
    </subcellularLocation>
</comment>
<dbReference type="GO" id="GO:0016491">
    <property type="term" value="F:oxidoreductase activity"/>
    <property type="evidence" value="ECO:0007669"/>
    <property type="project" value="UniProtKB-KW"/>
</dbReference>
<keyword evidence="6 10" id="KW-0472">Membrane</keyword>
<evidence type="ECO:0000256" key="5">
    <source>
        <dbReference type="ARBA" id="ARBA00022989"/>
    </source>
</evidence>
<feature type="transmembrane region" description="Helical" evidence="10">
    <location>
        <begin position="67"/>
        <end position="87"/>
    </location>
</feature>
<keyword evidence="12" id="KW-0560">Oxidoreductase</keyword>
<gene>
    <name evidence="12" type="primary">ctaE_2</name>
    <name evidence="12" type="ORF">CCUG60884_04703</name>
</gene>
<evidence type="ECO:0000256" key="9">
    <source>
        <dbReference type="RuleBase" id="RU003376"/>
    </source>
</evidence>
<dbReference type="InterPro" id="IPR000298">
    <property type="entry name" value="Cyt_c_oxidase-like_su3"/>
</dbReference>
<organism evidence="12 13">
    <name type="scientific">Mycobacteroides salmoniphilum</name>
    <dbReference type="NCBI Taxonomy" id="404941"/>
    <lineage>
        <taxon>Bacteria</taxon>
        <taxon>Bacillati</taxon>
        <taxon>Actinomycetota</taxon>
        <taxon>Actinomycetes</taxon>
        <taxon>Mycobacteriales</taxon>
        <taxon>Mycobacteriaceae</taxon>
        <taxon>Mycobacteroides</taxon>
    </lineage>
</organism>
<dbReference type="GO" id="GO:0004129">
    <property type="term" value="F:cytochrome-c oxidase activity"/>
    <property type="evidence" value="ECO:0007669"/>
    <property type="project" value="UniProtKB-EC"/>
</dbReference>
<dbReference type="Pfam" id="PF00510">
    <property type="entry name" value="COX3"/>
    <property type="match status" value="1"/>
</dbReference>
<dbReference type="AlphaFoldDB" id="A0A4R8SPJ4"/>
<dbReference type="PANTHER" id="PTHR11403:SF6">
    <property type="entry name" value="NITRIC OXIDE REDUCTASE SUBUNIT E"/>
    <property type="match status" value="1"/>
</dbReference>
<dbReference type="GO" id="GO:0019646">
    <property type="term" value="P:aerobic electron transport chain"/>
    <property type="evidence" value="ECO:0007669"/>
    <property type="project" value="InterPro"/>
</dbReference>
<evidence type="ECO:0000256" key="6">
    <source>
        <dbReference type="ARBA" id="ARBA00023136"/>
    </source>
</evidence>
<evidence type="ECO:0000256" key="4">
    <source>
        <dbReference type="ARBA" id="ARBA00022692"/>
    </source>
</evidence>
<dbReference type="InterPro" id="IPR013833">
    <property type="entry name" value="Cyt_c_oxidase_su3_a-hlx"/>
</dbReference>
<evidence type="ECO:0000256" key="8">
    <source>
        <dbReference type="ARBA" id="ARBA00047816"/>
    </source>
</evidence>
<evidence type="ECO:0000256" key="7">
    <source>
        <dbReference type="ARBA" id="ARBA00031400"/>
    </source>
</evidence>
<accession>A0A4R8SPJ4</accession>
<dbReference type="GO" id="GO:0005886">
    <property type="term" value="C:plasma membrane"/>
    <property type="evidence" value="ECO:0007669"/>
    <property type="project" value="UniProtKB-SubCell"/>
</dbReference>
<keyword evidence="4 9" id="KW-0812">Transmembrane</keyword>
<dbReference type="EMBL" id="PECL01000014">
    <property type="protein sequence ID" value="TEA00810.1"/>
    <property type="molecule type" value="Genomic_DNA"/>
</dbReference>
<dbReference type="InterPro" id="IPR024791">
    <property type="entry name" value="Cyt_c/ubiquinol_Oxase_su3"/>
</dbReference>
<evidence type="ECO:0000313" key="13">
    <source>
        <dbReference type="Proteomes" id="UP000294604"/>
    </source>
</evidence>
<feature type="transmembrane region" description="Helical" evidence="10">
    <location>
        <begin position="137"/>
        <end position="158"/>
    </location>
</feature>
<protein>
    <recommendedName>
        <fullName evidence="3">Probable cytochrome c oxidase subunit 3</fullName>
    </recommendedName>
    <alternativeName>
        <fullName evidence="7">Cytochrome aa3 subunit 3</fullName>
    </alternativeName>
</protein>
<comment type="caution">
    <text evidence="12">The sequence shown here is derived from an EMBL/GenBank/DDBJ whole genome shotgun (WGS) entry which is preliminary data.</text>
</comment>
<feature type="transmembrane region" description="Helical" evidence="10">
    <location>
        <begin position="27"/>
        <end position="47"/>
    </location>
</feature>
<dbReference type="Proteomes" id="UP000294604">
    <property type="component" value="Unassembled WGS sequence"/>
</dbReference>
<keyword evidence="5 10" id="KW-1133">Transmembrane helix</keyword>
<dbReference type="Gene3D" id="1.20.120.80">
    <property type="entry name" value="Cytochrome c oxidase, subunit III, four-helix bundle"/>
    <property type="match status" value="1"/>
</dbReference>
<proteinExistence type="inferred from homology"/>
<dbReference type="PANTHER" id="PTHR11403">
    <property type="entry name" value="CYTOCHROME C OXIDASE SUBUNIT III"/>
    <property type="match status" value="1"/>
</dbReference>
<dbReference type="STRING" id="404941.GCA_002013645_04316"/>
<evidence type="ECO:0000256" key="1">
    <source>
        <dbReference type="ARBA" id="ARBA00004141"/>
    </source>
</evidence>
<reference evidence="12 13" key="1">
    <citation type="journal article" date="2019" name="Sci. Rep.">
        <title>Extended insight into the Mycobacterium chelonae-abscessus complex through whole genome sequencing of Mycobacterium salmoniphilum outbreak and Mycobacterium salmoniphilum-like strains.</title>
        <authorList>
            <person name="Behra P.R.K."/>
            <person name="Das S."/>
            <person name="Pettersson B.M.F."/>
            <person name="Shirreff L."/>
            <person name="DuCote T."/>
            <person name="Jacobsson K.G."/>
            <person name="Ennis D.G."/>
            <person name="Kirsebom L.A."/>
        </authorList>
    </citation>
    <scope>NUCLEOTIDE SEQUENCE [LARGE SCALE GENOMIC DNA]</scope>
    <source>
        <strain evidence="12 13">CCUG 60884</strain>
    </source>
</reference>
<evidence type="ECO:0000259" key="11">
    <source>
        <dbReference type="PROSITE" id="PS50253"/>
    </source>
</evidence>
<evidence type="ECO:0000256" key="2">
    <source>
        <dbReference type="ARBA" id="ARBA00010581"/>
    </source>
</evidence>
<feature type="domain" description="Heme-copper oxidase subunit III family profile" evidence="11">
    <location>
        <begin position="27"/>
        <end position="206"/>
    </location>
</feature>
<feature type="transmembrane region" description="Helical" evidence="10">
    <location>
        <begin position="179"/>
        <end position="205"/>
    </location>
</feature>
<comment type="similarity">
    <text evidence="2 9">Belongs to the cytochrome c oxidase subunit 3 family.</text>
</comment>
<comment type="catalytic activity">
    <reaction evidence="8">
        <text>4 Fe(II)-[cytochrome c] + O2 + 8 H(+)(in) = 4 Fe(III)-[cytochrome c] + 2 H2O + 4 H(+)(out)</text>
        <dbReference type="Rhea" id="RHEA:11436"/>
        <dbReference type="Rhea" id="RHEA-COMP:10350"/>
        <dbReference type="Rhea" id="RHEA-COMP:14399"/>
        <dbReference type="ChEBI" id="CHEBI:15377"/>
        <dbReference type="ChEBI" id="CHEBI:15378"/>
        <dbReference type="ChEBI" id="CHEBI:15379"/>
        <dbReference type="ChEBI" id="CHEBI:29033"/>
        <dbReference type="ChEBI" id="CHEBI:29034"/>
        <dbReference type="EC" id="7.1.1.9"/>
    </reaction>
</comment>
<evidence type="ECO:0000256" key="3">
    <source>
        <dbReference type="ARBA" id="ARBA00022347"/>
    </source>
</evidence>
<dbReference type="PROSITE" id="PS50253">
    <property type="entry name" value="COX3"/>
    <property type="match status" value="1"/>
</dbReference>
<dbReference type="InterPro" id="IPR035973">
    <property type="entry name" value="Cyt_c_oxidase_su3-like_sf"/>
</dbReference>
<sequence>MTVQQSTYVGTVDATDRGRKIPGEPEFWIFVLGDMALFAVFFILWGWNNAHQPELFDANRATLSKGIGLTNTLLLITSSALVAAGLTRAREGHVQVARRLYQGAMTLGGGFLVLKVVEYEAHIRHGMSAVSNDFFMLYFVFTGIHALHVVAGLAALALGARQCTARADPERAGTQGPNLVLLESVGVYWHMVDVFWLFLFAIIYLV</sequence>
<evidence type="ECO:0000256" key="10">
    <source>
        <dbReference type="SAM" id="Phobius"/>
    </source>
</evidence>